<dbReference type="PRINTS" id="PR00111">
    <property type="entry name" value="ABHYDROLASE"/>
</dbReference>
<evidence type="ECO:0000313" key="4">
    <source>
        <dbReference type="Proteomes" id="UP000295129"/>
    </source>
</evidence>
<dbReference type="InterPro" id="IPR050266">
    <property type="entry name" value="AB_hydrolase_sf"/>
</dbReference>
<gene>
    <name evidence="3" type="ORF">C7389_13027</name>
</gene>
<keyword evidence="4" id="KW-1185">Reference proteome</keyword>
<evidence type="ECO:0000259" key="2">
    <source>
        <dbReference type="Pfam" id="PF12697"/>
    </source>
</evidence>
<evidence type="ECO:0000256" key="1">
    <source>
        <dbReference type="ARBA" id="ARBA00022801"/>
    </source>
</evidence>
<organism evidence="3 4">
    <name type="scientific">Azoarcus indigens</name>
    <dbReference type="NCBI Taxonomy" id="29545"/>
    <lineage>
        <taxon>Bacteria</taxon>
        <taxon>Pseudomonadati</taxon>
        <taxon>Pseudomonadota</taxon>
        <taxon>Betaproteobacteria</taxon>
        <taxon>Rhodocyclales</taxon>
        <taxon>Zoogloeaceae</taxon>
        <taxon>Azoarcus</taxon>
    </lineage>
</organism>
<dbReference type="InterPro" id="IPR000073">
    <property type="entry name" value="AB_hydrolase_1"/>
</dbReference>
<dbReference type="GO" id="GO:0016020">
    <property type="term" value="C:membrane"/>
    <property type="evidence" value="ECO:0007669"/>
    <property type="project" value="TreeGrafter"/>
</dbReference>
<dbReference type="Gene3D" id="3.40.50.1820">
    <property type="entry name" value="alpha/beta hydrolase"/>
    <property type="match status" value="1"/>
</dbReference>
<dbReference type="SUPFAM" id="SSF53474">
    <property type="entry name" value="alpha/beta-Hydrolases"/>
    <property type="match status" value="1"/>
</dbReference>
<reference evidence="3 4" key="1">
    <citation type="submission" date="2019-03" db="EMBL/GenBank/DDBJ databases">
        <title>Genomic Encyclopedia of Type Strains, Phase IV (KMG-IV): sequencing the most valuable type-strain genomes for metagenomic binning, comparative biology and taxonomic classification.</title>
        <authorList>
            <person name="Goeker M."/>
        </authorList>
    </citation>
    <scope>NUCLEOTIDE SEQUENCE [LARGE SCALE GENOMIC DNA]</scope>
    <source>
        <strain evidence="3 4">DSM 12121</strain>
    </source>
</reference>
<comment type="caution">
    <text evidence="3">The sequence shown here is derived from an EMBL/GenBank/DDBJ whole genome shotgun (WGS) entry which is preliminary data.</text>
</comment>
<dbReference type="InterPro" id="IPR029058">
    <property type="entry name" value="AB_hydrolase_fold"/>
</dbReference>
<name>A0A4R6DL50_9RHOO</name>
<proteinExistence type="predicted"/>
<evidence type="ECO:0000313" key="3">
    <source>
        <dbReference type="EMBL" id="TDN45517.1"/>
    </source>
</evidence>
<dbReference type="PANTHER" id="PTHR43798:SF31">
    <property type="entry name" value="AB HYDROLASE SUPERFAMILY PROTEIN YCLE"/>
    <property type="match status" value="1"/>
</dbReference>
<feature type="domain" description="AB hydrolase-1" evidence="2">
    <location>
        <begin position="6"/>
        <end position="241"/>
    </location>
</feature>
<dbReference type="RefSeq" id="WP_133594892.1">
    <property type="nucleotide sequence ID" value="NZ_SNVV01000030.1"/>
</dbReference>
<dbReference type="GO" id="GO:0016787">
    <property type="term" value="F:hydrolase activity"/>
    <property type="evidence" value="ECO:0007669"/>
    <property type="project" value="UniProtKB-KW"/>
</dbReference>
<keyword evidence="1" id="KW-0378">Hydrolase</keyword>
<protein>
    <submittedName>
        <fullName evidence="3">Pimeloyl-[acyl-carrier protein] methyl ester esterase</fullName>
    </submittedName>
</protein>
<dbReference type="EMBL" id="SNVV01000030">
    <property type="protein sequence ID" value="TDN45517.1"/>
    <property type="molecule type" value="Genomic_DNA"/>
</dbReference>
<dbReference type="AlphaFoldDB" id="A0A4R6DL50"/>
<accession>A0A4R6DL50</accession>
<dbReference type="PANTHER" id="PTHR43798">
    <property type="entry name" value="MONOACYLGLYCEROL LIPASE"/>
    <property type="match status" value="1"/>
</dbReference>
<dbReference type="Pfam" id="PF12697">
    <property type="entry name" value="Abhydrolase_6"/>
    <property type="match status" value="1"/>
</dbReference>
<sequence length="249" mass="25871">MKRSPVVLLHGWAMRPTVWTGVRALLSADTPVYAPALPGHDGSPAVGASLAGWSDALLAALPPLAVYCGWSLGGMLALDIAARHPERVAGLLLIGATPRFVAGADWPHGLAADIVAGFRGGYDQAPEATLRRFLALQLLGDPARKRLQQALADARDPTAAPGAGRSGNGFADGLRLLAESDLRPAARDIRCPVRLLHGAADALMPAGASRWLASELPAAELHLLEQAGHALPLSHAEACAALLDDFRAA</sequence>
<dbReference type="OrthoDB" id="9798888at2"/>
<dbReference type="Proteomes" id="UP000295129">
    <property type="component" value="Unassembled WGS sequence"/>
</dbReference>